<dbReference type="FunFam" id="3.40.50.1820:FF:000270">
    <property type="entry name" value="Alpha/beta-Hydrolases superfamily protein"/>
    <property type="match status" value="1"/>
</dbReference>
<dbReference type="InterPro" id="IPR000073">
    <property type="entry name" value="AB_hydrolase_1"/>
</dbReference>
<dbReference type="AlphaFoldDB" id="A0AAE0A7Z9"/>
<feature type="domain" description="AB hydrolase-1" evidence="2">
    <location>
        <begin position="71"/>
        <end position="328"/>
    </location>
</feature>
<reference evidence="3" key="1">
    <citation type="journal article" date="2023" name="Plant J.">
        <title>Genome sequences and population genomics provide insights into the demographic history, inbreeding, and mutation load of two 'living fossil' tree species of Dipteronia.</title>
        <authorList>
            <person name="Feng Y."/>
            <person name="Comes H.P."/>
            <person name="Chen J."/>
            <person name="Zhu S."/>
            <person name="Lu R."/>
            <person name="Zhang X."/>
            <person name="Li P."/>
            <person name="Qiu J."/>
            <person name="Olsen K.M."/>
            <person name="Qiu Y."/>
        </authorList>
    </citation>
    <scope>NUCLEOTIDE SEQUENCE</scope>
    <source>
        <strain evidence="3">NBL</strain>
    </source>
</reference>
<comment type="caution">
    <text evidence="3">The sequence shown here is derived from an EMBL/GenBank/DDBJ whole genome shotgun (WGS) entry which is preliminary data.</text>
</comment>
<evidence type="ECO:0000256" key="1">
    <source>
        <dbReference type="SAM" id="SignalP"/>
    </source>
</evidence>
<evidence type="ECO:0000313" key="4">
    <source>
        <dbReference type="Proteomes" id="UP001281410"/>
    </source>
</evidence>
<dbReference type="PANTHER" id="PTHR45763">
    <property type="entry name" value="HYDROLASE, ALPHA/BETA FOLD FAMILY PROTEIN, EXPRESSED-RELATED"/>
    <property type="match status" value="1"/>
</dbReference>
<sequence>MVSKTAIVLVLVVGLLGMVYQATQLPPPPPQSQSLNESPVSVSSPRIRLSDGRYLAYTEKGVPRNQSYHTIIIVHGFGSSKDMTFLAPQELVQELGLYFLLYDRAGYGESDPNPTRTVKSESNDILQLADQLQIGSKFYLIGVSMGSYPTWSCLKYIPHRLAGVAFIVPVINYQWPSFPENLISVDYRRKIVKWSLCIAKYAPGILHWWATQKWFPSTNVLERNSILFNNRDIEVLKKTKGFQMLTKDRLRDRCVFDILRDDFLVGFGDWEFDPMELSNPFADQNESSVHIWQGYEDKVVPFQLQRYISRKLPWIKHHEVADGGHLIVHYNGLCESVLRALLVPV</sequence>
<keyword evidence="1" id="KW-0732">Signal</keyword>
<dbReference type="InterPro" id="IPR029058">
    <property type="entry name" value="AB_hydrolase_fold"/>
</dbReference>
<evidence type="ECO:0000259" key="2">
    <source>
        <dbReference type="Pfam" id="PF12697"/>
    </source>
</evidence>
<accession>A0AAE0A7Z9</accession>
<proteinExistence type="predicted"/>
<keyword evidence="4" id="KW-1185">Reference proteome</keyword>
<feature type="chain" id="PRO_5041940023" description="AB hydrolase-1 domain-containing protein" evidence="1">
    <location>
        <begin position="25"/>
        <end position="345"/>
    </location>
</feature>
<dbReference type="PANTHER" id="PTHR45763:SF28">
    <property type="entry name" value="ALPHA_BETA-HYDROLASES SUPERFAMILY PROTEIN"/>
    <property type="match status" value="1"/>
</dbReference>
<evidence type="ECO:0000313" key="3">
    <source>
        <dbReference type="EMBL" id="KAK3205716.1"/>
    </source>
</evidence>
<dbReference type="EMBL" id="JANJYJ010000006">
    <property type="protein sequence ID" value="KAK3205716.1"/>
    <property type="molecule type" value="Genomic_DNA"/>
</dbReference>
<dbReference type="SUPFAM" id="SSF53474">
    <property type="entry name" value="alpha/beta-Hydrolases"/>
    <property type="match status" value="1"/>
</dbReference>
<dbReference type="Gene3D" id="3.40.50.1820">
    <property type="entry name" value="alpha/beta hydrolase"/>
    <property type="match status" value="1"/>
</dbReference>
<protein>
    <recommendedName>
        <fullName evidence="2">AB hydrolase-1 domain-containing protein</fullName>
    </recommendedName>
</protein>
<dbReference type="Proteomes" id="UP001281410">
    <property type="component" value="Unassembled WGS sequence"/>
</dbReference>
<organism evidence="3 4">
    <name type="scientific">Dipteronia sinensis</name>
    <dbReference type="NCBI Taxonomy" id="43782"/>
    <lineage>
        <taxon>Eukaryota</taxon>
        <taxon>Viridiplantae</taxon>
        <taxon>Streptophyta</taxon>
        <taxon>Embryophyta</taxon>
        <taxon>Tracheophyta</taxon>
        <taxon>Spermatophyta</taxon>
        <taxon>Magnoliopsida</taxon>
        <taxon>eudicotyledons</taxon>
        <taxon>Gunneridae</taxon>
        <taxon>Pentapetalae</taxon>
        <taxon>rosids</taxon>
        <taxon>malvids</taxon>
        <taxon>Sapindales</taxon>
        <taxon>Sapindaceae</taxon>
        <taxon>Hippocastanoideae</taxon>
        <taxon>Acereae</taxon>
        <taxon>Dipteronia</taxon>
    </lineage>
</organism>
<dbReference type="Pfam" id="PF12697">
    <property type="entry name" value="Abhydrolase_6"/>
    <property type="match status" value="1"/>
</dbReference>
<gene>
    <name evidence="3" type="ORF">Dsin_019762</name>
</gene>
<feature type="signal peptide" evidence="1">
    <location>
        <begin position="1"/>
        <end position="24"/>
    </location>
</feature>
<name>A0AAE0A7Z9_9ROSI</name>